<reference evidence="1 2" key="1">
    <citation type="submission" date="2016-10" db="EMBL/GenBank/DDBJ databases">
        <authorList>
            <person name="de Groot N.N."/>
        </authorList>
    </citation>
    <scope>NUCLEOTIDE SEQUENCE [LARGE SCALE GENOMIC DNA]</scope>
    <source>
        <strain evidence="1 2">CGMCC 1.5070</strain>
    </source>
</reference>
<evidence type="ECO:0000313" key="2">
    <source>
        <dbReference type="Proteomes" id="UP000199158"/>
    </source>
</evidence>
<protein>
    <submittedName>
        <fullName evidence="1">Uncharacterized protein</fullName>
    </submittedName>
</protein>
<accession>A0A1H8CK87</accession>
<keyword evidence="2" id="KW-1185">Reference proteome</keyword>
<dbReference type="EMBL" id="FOCG01000002">
    <property type="protein sequence ID" value="SEM95319.1"/>
    <property type="molecule type" value="Genomic_DNA"/>
</dbReference>
<dbReference type="AlphaFoldDB" id="A0A1H8CK87"/>
<proteinExistence type="predicted"/>
<dbReference type="STRING" id="474960.SAMN05216180_2182"/>
<sequence length="46" mass="5354">MPNYEKMYNVLFNKITNVIEQLQAAQQVTEEIYVGTSEQTEEKEDG</sequence>
<name>A0A1H8CK87_9FIRM</name>
<organism evidence="1 2">
    <name type="scientific">Hydrogenoanaerobacterium saccharovorans</name>
    <dbReference type="NCBI Taxonomy" id="474960"/>
    <lineage>
        <taxon>Bacteria</taxon>
        <taxon>Bacillati</taxon>
        <taxon>Bacillota</taxon>
        <taxon>Clostridia</taxon>
        <taxon>Eubacteriales</taxon>
        <taxon>Oscillospiraceae</taxon>
        <taxon>Hydrogenoanaerobacterium</taxon>
    </lineage>
</organism>
<dbReference type="Proteomes" id="UP000199158">
    <property type="component" value="Unassembled WGS sequence"/>
</dbReference>
<dbReference type="RefSeq" id="WP_162840894.1">
    <property type="nucleotide sequence ID" value="NZ_FOCG01000002.1"/>
</dbReference>
<gene>
    <name evidence="1" type="ORF">SAMN05216180_2182</name>
</gene>
<evidence type="ECO:0000313" key="1">
    <source>
        <dbReference type="EMBL" id="SEM95319.1"/>
    </source>
</evidence>